<sequence>MISAAVGIIASAWLLLTLIGYRKGINLFLWSGMIILSTYTLYMMGSFIWSFTSETVSLFLVVLVLLLTTVNLFVIVKLKEAINLHQQPNNAS</sequence>
<feature type="transmembrane region" description="Helical" evidence="1">
    <location>
        <begin position="6"/>
        <end position="21"/>
    </location>
</feature>
<dbReference type="AlphaFoldDB" id="A0A1D7QY33"/>
<reference evidence="2 3" key="1">
    <citation type="submission" date="2015-08" db="EMBL/GenBank/DDBJ databases">
        <title>The complete genome sequence of Bacillus beveridgei MLTeJB.</title>
        <authorList>
            <person name="Hanson T.E."/>
            <person name="Mesa C."/>
            <person name="Basesman S.M."/>
            <person name="Oremland R.S."/>
        </authorList>
    </citation>
    <scope>NUCLEOTIDE SEQUENCE [LARGE SCALE GENOMIC DNA]</scope>
    <source>
        <strain evidence="2 3">MLTeJB</strain>
    </source>
</reference>
<dbReference type="RefSeq" id="WP_069365816.1">
    <property type="nucleotide sequence ID" value="NZ_CP012502.1"/>
</dbReference>
<evidence type="ECO:0000256" key="1">
    <source>
        <dbReference type="SAM" id="Phobius"/>
    </source>
</evidence>
<evidence type="ECO:0000313" key="2">
    <source>
        <dbReference type="EMBL" id="AOM83878.1"/>
    </source>
</evidence>
<dbReference type="OrthoDB" id="292501at186817"/>
<evidence type="ECO:0000313" key="3">
    <source>
        <dbReference type="Proteomes" id="UP000094463"/>
    </source>
</evidence>
<dbReference type="EMBL" id="CP012502">
    <property type="protein sequence ID" value="AOM83878.1"/>
    <property type="molecule type" value="Genomic_DNA"/>
</dbReference>
<dbReference type="STRING" id="632773.BBEV_2539"/>
<dbReference type="KEGG" id="bbev:BBEV_2539"/>
<feature type="transmembrane region" description="Helical" evidence="1">
    <location>
        <begin position="28"/>
        <end position="49"/>
    </location>
</feature>
<keyword evidence="1" id="KW-1133">Transmembrane helix</keyword>
<name>A0A1D7QY33_9BACI</name>
<dbReference type="Proteomes" id="UP000094463">
    <property type="component" value="Chromosome"/>
</dbReference>
<proteinExistence type="predicted"/>
<organism evidence="2 3">
    <name type="scientific">Salisediminibacterium beveridgei</name>
    <dbReference type="NCBI Taxonomy" id="632773"/>
    <lineage>
        <taxon>Bacteria</taxon>
        <taxon>Bacillati</taxon>
        <taxon>Bacillota</taxon>
        <taxon>Bacilli</taxon>
        <taxon>Bacillales</taxon>
        <taxon>Bacillaceae</taxon>
        <taxon>Salisediminibacterium</taxon>
    </lineage>
</organism>
<gene>
    <name evidence="2" type="ORF">BBEV_2539</name>
</gene>
<keyword evidence="1" id="KW-0812">Transmembrane</keyword>
<accession>A0A1D7QY33</accession>
<protein>
    <submittedName>
        <fullName evidence="2">Uncharacterized protein</fullName>
    </submittedName>
</protein>
<feature type="transmembrane region" description="Helical" evidence="1">
    <location>
        <begin position="55"/>
        <end position="76"/>
    </location>
</feature>
<keyword evidence="3" id="KW-1185">Reference proteome</keyword>
<keyword evidence="1" id="KW-0472">Membrane</keyword>